<evidence type="ECO:0000313" key="1">
    <source>
        <dbReference type="EMBL" id="KEQ70568.1"/>
    </source>
</evidence>
<name>A0A074WC89_9PEZI</name>
<organism evidence="1 2">
    <name type="scientific">Aureobasidium namibiae CBS 147.97</name>
    <dbReference type="NCBI Taxonomy" id="1043004"/>
    <lineage>
        <taxon>Eukaryota</taxon>
        <taxon>Fungi</taxon>
        <taxon>Dikarya</taxon>
        <taxon>Ascomycota</taxon>
        <taxon>Pezizomycotina</taxon>
        <taxon>Dothideomycetes</taxon>
        <taxon>Dothideomycetidae</taxon>
        <taxon>Dothideales</taxon>
        <taxon>Saccotheciaceae</taxon>
        <taxon>Aureobasidium</taxon>
    </lineage>
</organism>
<sequence length="221" mass="25280">MATALLGPREIRLLNERYYRGVMVMEIMKLSLVLADSKCVKLSLKMREEWSAWNWIMRTCRIPKSRQVWLWKTLDIEGTHWCSGLAIKQVHKTTVDGNRANRGVSSTETDIKNARKNLAMEILCTIDDSANSVKAWEKVDWKGFEKAIDEIQNLLAHKDMSNRSDVPVDPVPVEPVTSTAEIDAEDVLVVNKEDVIIDWDRLRAIMASSDQDNDNNHDQQS</sequence>
<gene>
    <name evidence="1" type="ORF">M436DRAFT_66466</name>
</gene>
<dbReference type="GeneID" id="25414050"/>
<accession>A0A074WC89</accession>
<reference evidence="1 2" key="1">
    <citation type="journal article" date="2014" name="BMC Genomics">
        <title>Genome sequencing of four Aureobasidium pullulans varieties: biotechnological potential, stress tolerance, and description of new species.</title>
        <authorList>
            <person name="Gostin Ar C."/>
            <person name="Ohm R.A."/>
            <person name="Kogej T."/>
            <person name="Sonjak S."/>
            <person name="Turk M."/>
            <person name="Zajc J."/>
            <person name="Zalar P."/>
            <person name="Grube M."/>
            <person name="Sun H."/>
            <person name="Han J."/>
            <person name="Sharma A."/>
            <person name="Chiniquy J."/>
            <person name="Ngan C.Y."/>
            <person name="Lipzen A."/>
            <person name="Barry K."/>
            <person name="Grigoriev I.V."/>
            <person name="Gunde-Cimerman N."/>
        </authorList>
    </citation>
    <scope>NUCLEOTIDE SEQUENCE [LARGE SCALE GENOMIC DNA]</scope>
    <source>
        <strain evidence="1 2">CBS 147.97</strain>
    </source>
</reference>
<dbReference type="RefSeq" id="XP_013424662.1">
    <property type="nucleotide sequence ID" value="XM_013569208.1"/>
</dbReference>
<evidence type="ECO:0000313" key="2">
    <source>
        <dbReference type="Proteomes" id="UP000027730"/>
    </source>
</evidence>
<dbReference type="EMBL" id="KL584717">
    <property type="protein sequence ID" value="KEQ70568.1"/>
    <property type="molecule type" value="Genomic_DNA"/>
</dbReference>
<protein>
    <submittedName>
        <fullName evidence="1">Uncharacterized protein</fullName>
    </submittedName>
</protein>
<proteinExistence type="predicted"/>
<dbReference type="AlphaFoldDB" id="A0A074WC89"/>
<dbReference type="HOGENOM" id="CLU_1250429_0_0_1"/>
<keyword evidence="2" id="KW-1185">Reference proteome</keyword>
<dbReference type="Proteomes" id="UP000027730">
    <property type="component" value="Unassembled WGS sequence"/>
</dbReference>